<dbReference type="InterPro" id="IPR036249">
    <property type="entry name" value="Thioredoxin-like_sf"/>
</dbReference>
<dbReference type="PROSITE" id="PS50404">
    <property type="entry name" value="GST_NTER"/>
    <property type="match status" value="1"/>
</dbReference>
<proteinExistence type="predicted"/>
<organism evidence="2 3">
    <name type="scientific">Emergomyces africanus</name>
    <dbReference type="NCBI Taxonomy" id="1955775"/>
    <lineage>
        <taxon>Eukaryota</taxon>
        <taxon>Fungi</taxon>
        <taxon>Dikarya</taxon>
        <taxon>Ascomycota</taxon>
        <taxon>Pezizomycotina</taxon>
        <taxon>Eurotiomycetes</taxon>
        <taxon>Eurotiomycetidae</taxon>
        <taxon>Onygenales</taxon>
        <taxon>Ajellomycetaceae</taxon>
        <taxon>Emergomyces</taxon>
    </lineage>
</organism>
<dbReference type="STRING" id="1658172.A0A1B7NRR6"/>
<dbReference type="PANTHER" id="PTHR43968">
    <property type="match status" value="1"/>
</dbReference>
<dbReference type="Gene3D" id="3.40.30.10">
    <property type="entry name" value="Glutaredoxin"/>
    <property type="match status" value="1"/>
</dbReference>
<dbReference type="Proteomes" id="UP000091918">
    <property type="component" value="Unassembled WGS sequence"/>
</dbReference>
<dbReference type="Gene3D" id="1.20.1050.10">
    <property type="match status" value="1"/>
</dbReference>
<sequence length="199" mass="22667">MTQITRHPVATGLAKALVDSHATEQPLKFYAGWFCPWIWYGNQYNQPLLKHINTFTTTSLPLEKKKTTNIKKKPLSPLSVQRTWMTLEEKKIPYQYIEINPYDKSPALLALNPKGLVPTIGAPLANNQGTIPLYESNIINEYLEEAYPDHKPQLLPTDPIERARARIWIDFVGSRITPNYRKIQYATSAEESVAARAGF</sequence>
<dbReference type="SFLD" id="SFLDG00358">
    <property type="entry name" value="Main_(cytGST)"/>
    <property type="match status" value="1"/>
</dbReference>
<comment type="caution">
    <text evidence="2">The sequence shown here is derived from an EMBL/GenBank/DDBJ whole genome shotgun (WGS) entry which is preliminary data.</text>
</comment>
<protein>
    <recommendedName>
        <fullName evidence="1">GST N-terminal domain-containing protein</fullName>
    </recommendedName>
</protein>
<dbReference type="GO" id="GO:0005737">
    <property type="term" value="C:cytoplasm"/>
    <property type="evidence" value="ECO:0007669"/>
    <property type="project" value="TreeGrafter"/>
</dbReference>
<feature type="domain" description="GST N-terminal" evidence="1">
    <location>
        <begin position="67"/>
        <end position="151"/>
    </location>
</feature>
<dbReference type="PANTHER" id="PTHR43968:SF13">
    <property type="entry name" value="GLUTATHIONE TRANSFERASE OMEGA-1"/>
    <property type="match status" value="1"/>
</dbReference>
<dbReference type="SUPFAM" id="SSF52833">
    <property type="entry name" value="Thioredoxin-like"/>
    <property type="match status" value="1"/>
</dbReference>
<evidence type="ECO:0000313" key="3">
    <source>
        <dbReference type="Proteomes" id="UP000091918"/>
    </source>
</evidence>
<dbReference type="OrthoDB" id="4951845at2759"/>
<accession>A0A1B7NRR6</accession>
<dbReference type="SFLD" id="SFLDS00019">
    <property type="entry name" value="Glutathione_Transferase_(cytos"/>
    <property type="match status" value="1"/>
</dbReference>
<evidence type="ECO:0000313" key="2">
    <source>
        <dbReference type="EMBL" id="OAX79330.1"/>
    </source>
</evidence>
<gene>
    <name evidence="2" type="ORF">ACJ72_06351</name>
</gene>
<dbReference type="InterPro" id="IPR040079">
    <property type="entry name" value="Glutathione_S-Trfase"/>
</dbReference>
<dbReference type="AlphaFoldDB" id="A0A1B7NRR6"/>
<dbReference type="InterPro" id="IPR004045">
    <property type="entry name" value="Glutathione_S-Trfase_N"/>
</dbReference>
<reference evidence="2 3" key="1">
    <citation type="submission" date="2015-07" db="EMBL/GenBank/DDBJ databases">
        <title>Emmonsia species relationships and genome sequence.</title>
        <authorList>
            <person name="Cuomo C.A."/>
            <person name="Schwartz I.S."/>
            <person name="Kenyon C."/>
            <person name="de Hoog G.S."/>
            <person name="Govender N.P."/>
            <person name="Botha A."/>
            <person name="Moreno L."/>
            <person name="de Vries M."/>
            <person name="Munoz J.F."/>
            <person name="Stielow J.B."/>
        </authorList>
    </citation>
    <scope>NUCLEOTIDE SEQUENCE [LARGE SCALE GENOMIC DNA]</scope>
    <source>
        <strain evidence="2 3">CBS 136260</strain>
    </source>
</reference>
<dbReference type="InterPro" id="IPR050983">
    <property type="entry name" value="GST_Omega/HSP26"/>
</dbReference>
<dbReference type="EMBL" id="LGUA01001062">
    <property type="protein sequence ID" value="OAX79330.1"/>
    <property type="molecule type" value="Genomic_DNA"/>
</dbReference>
<name>A0A1B7NRR6_9EURO</name>
<evidence type="ECO:0000259" key="1">
    <source>
        <dbReference type="PROSITE" id="PS50404"/>
    </source>
</evidence>
<dbReference type="Pfam" id="PF13409">
    <property type="entry name" value="GST_N_2"/>
    <property type="match status" value="1"/>
</dbReference>
<keyword evidence="3" id="KW-1185">Reference proteome</keyword>